<dbReference type="EMBL" id="HBJA01130488">
    <property type="protein sequence ID" value="CAE0833514.1"/>
    <property type="molecule type" value="Transcribed_RNA"/>
</dbReference>
<accession>A0A7S4LJL5</accession>
<dbReference type="GO" id="GO:0005737">
    <property type="term" value="C:cytoplasm"/>
    <property type="evidence" value="ECO:0007669"/>
    <property type="project" value="InterPro"/>
</dbReference>
<protein>
    <recommendedName>
        <fullName evidence="2">Programmed cell death protein 2 C-terminal domain-containing protein</fullName>
    </recommendedName>
</protein>
<sequence>MWVAVPYGAPSADELKDPYESQIGGQVKVPEWANFDPRRAQCGVCGHPLYLMLQAFCPFEDLERIFLVYACNTEACHAQPSKCWQAWRLQRTIEKKGGDQEGDGEKDDDGDADADAGPGDTEDSEDDDAGSLDDKAALTGLPPSAPYCLPCFSLDMFPEPEQDDSETDVAAEMRKMEEINKKTDAAITAKDLDSVAHSVPQFKPDETFAAFQIRMELCPRQVVRWEIGAVPLWISNEKIPHELPECKACGAPCVVELQLMPTIVYVLKPYNHTHVAGDEGLDFGTVTVYSCSQMCRGTDICPEHVHIQPPPSE</sequence>
<dbReference type="PANTHER" id="PTHR46421">
    <property type="entry name" value="PROGRAMMED CELL DEATH PROTEIN 2-LIKE"/>
    <property type="match status" value="1"/>
</dbReference>
<dbReference type="Pfam" id="PF04194">
    <property type="entry name" value="PDCD2_C"/>
    <property type="match status" value="1"/>
</dbReference>
<organism evidence="3">
    <name type="scientific">Eutreptiella gymnastica</name>
    <dbReference type="NCBI Taxonomy" id="73025"/>
    <lineage>
        <taxon>Eukaryota</taxon>
        <taxon>Discoba</taxon>
        <taxon>Euglenozoa</taxon>
        <taxon>Euglenida</taxon>
        <taxon>Spirocuta</taxon>
        <taxon>Euglenophyceae</taxon>
        <taxon>Eutreptiales</taxon>
        <taxon>Eutreptiaceae</taxon>
        <taxon>Eutreptiella</taxon>
    </lineage>
</organism>
<reference evidence="3" key="1">
    <citation type="submission" date="2021-01" db="EMBL/GenBank/DDBJ databases">
        <authorList>
            <person name="Corre E."/>
            <person name="Pelletier E."/>
            <person name="Niang G."/>
            <person name="Scheremetjew M."/>
            <person name="Finn R."/>
            <person name="Kale V."/>
            <person name="Holt S."/>
            <person name="Cochrane G."/>
            <person name="Meng A."/>
            <person name="Brown T."/>
            <person name="Cohen L."/>
        </authorList>
    </citation>
    <scope>NUCLEOTIDE SEQUENCE</scope>
    <source>
        <strain evidence="3">CCMP1594</strain>
    </source>
</reference>
<evidence type="ECO:0000313" key="3">
    <source>
        <dbReference type="EMBL" id="CAE0833514.1"/>
    </source>
</evidence>
<gene>
    <name evidence="3" type="ORF">EGYM00163_LOCUS44810</name>
</gene>
<name>A0A7S4LJL5_9EUGL</name>
<dbReference type="InterPro" id="IPR007320">
    <property type="entry name" value="PDCD2_C"/>
</dbReference>
<dbReference type="AlphaFoldDB" id="A0A7S4LJL5"/>
<feature type="domain" description="Programmed cell death protein 2 C-terminal" evidence="2">
    <location>
        <begin position="205"/>
        <end position="297"/>
    </location>
</feature>
<dbReference type="InterPro" id="IPR052815">
    <property type="entry name" value="PDCD2-like_regulator"/>
</dbReference>
<evidence type="ECO:0000256" key="1">
    <source>
        <dbReference type="SAM" id="MobiDB-lite"/>
    </source>
</evidence>
<feature type="compositionally biased region" description="Acidic residues" evidence="1">
    <location>
        <begin position="100"/>
        <end position="131"/>
    </location>
</feature>
<feature type="region of interest" description="Disordered" evidence="1">
    <location>
        <begin position="95"/>
        <end position="136"/>
    </location>
</feature>
<evidence type="ECO:0000259" key="2">
    <source>
        <dbReference type="Pfam" id="PF04194"/>
    </source>
</evidence>
<dbReference type="PANTHER" id="PTHR46421:SF1">
    <property type="entry name" value="PROGRAMMED CELL DEATH PROTEIN 2-LIKE"/>
    <property type="match status" value="1"/>
</dbReference>
<proteinExistence type="predicted"/>